<reference evidence="1 2" key="1">
    <citation type="journal article" date="2013" name="Antonie Van Leeuwenhoek">
        <title>Dongia rigui sp. nov., isolated from freshwater of a large wetland in Korea.</title>
        <authorList>
            <person name="Baik K.S."/>
            <person name="Hwang Y.M."/>
            <person name="Choi J.S."/>
            <person name="Kwon J."/>
            <person name="Seong C.N."/>
        </authorList>
    </citation>
    <scope>NUCLEOTIDE SEQUENCE [LARGE SCALE GENOMIC DNA]</scope>
    <source>
        <strain evidence="1 2">04SU4-P</strain>
    </source>
</reference>
<accession>A0ABU5E427</accession>
<keyword evidence="2" id="KW-1185">Reference proteome</keyword>
<evidence type="ECO:0000313" key="1">
    <source>
        <dbReference type="EMBL" id="MDY0873571.1"/>
    </source>
</evidence>
<comment type="caution">
    <text evidence="1">The sequence shown here is derived from an EMBL/GenBank/DDBJ whole genome shotgun (WGS) entry which is preliminary data.</text>
</comment>
<protein>
    <submittedName>
        <fullName evidence="1">N-formylglutamate amidohydrolase</fullName>
    </submittedName>
</protein>
<name>A0ABU5E427_9PROT</name>
<dbReference type="Gene3D" id="3.40.630.40">
    <property type="entry name" value="Zn-dependent exopeptidases"/>
    <property type="match status" value="1"/>
</dbReference>
<dbReference type="RefSeq" id="WP_320502045.1">
    <property type="nucleotide sequence ID" value="NZ_JAXCLX010000003.1"/>
</dbReference>
<dbReference type="SUPFAM" id="SSF53187">
    <property type="entry name" value="Zn-dependent exopeptidases"/>
    <property type="match status" value="1"/>
</dbReference>
<dbReference type="InterPro" id="IPR011227">
    <property type="entry name" value="UCP029730"/>
</dbReference>
<dbReference type="Proteomes" id="UP001271769">
    <property type="component" value="Unassembled WGS sequence"/>
</dbReference>
<organism evidence="1 2">
    <name type="scientific">Dongia rigui</name>
    <dbReference type="NCBI Taxonomy" id="940149"/>
    <lineage>
        <taxon>Bacteria</taxon>
        <taxon>Pseudomonadati</taxon>
        <taxon>Pseudomonadota</taxon>
        <taxon>Alphaproteobacteria</taxon>
        <taxon>Rhodospirillales</taxon>
        <taxon>Dongiaceae</taxon>
        <taxon>Dongia</taxon>
    </lineage>
</organism>
<evidence type="ECO:0000313" key="2">
    <source>
        <dbReference type="Proteomes" id="UP001271769"/>
    </source>
</evidence>
<gene>
    <name evidence="1" type="ORF">SMD31_16645</name>
</gene>
<proteinExistence type="predicted"/>
<dbReference type="InterPro" id="IPR007709">
    <property type="entry name" value="N-FG_amidohydro"/>
</dbReference>
<dbReference type="Pfam" id="PF05013">
    <property type="entry name" value="FGase"/>
    <property type="match status" value="1"/>
</dbReference>
<sequence length="269" mass="29602">MNTTALPPLLNADEPPAVEIVNGDSDALFVFVCDHASHRIPRRLGDLGLAEEVRRTHIGWDIGAADLARRLAAAFQAPLFLSGYSRLVIDCNRPLTSDGSIPASSAGIEIAANRHLTTAEKRQRQDVLFHPYQQAIGAHLDRRAARGVPTALFAIHSFTPDYPGETRPWHVDFGYQRDRRLAGLLIDGLQEPGIIVGDNLPYAVEDESDYAIPVHGEQRGLPHVLVEIRQDTLGDAAGIARWGDRLTELFHRLRPAILALAQTDAKDNR</sequence>
<dbReference type="EMBL" id="JAXCLX010000003">
    <property type="protein sequence ID" value="MDY0873571.1"/>
    <property type="molecule type" value="Genomic_DNA"/>
</dbReference>
<dbReference type="PIRSF" id="PIRSF029730">
    <property type="entry name" value="UCP029730"/>
    <property type="match status" value="1"/>
</dbReference>